<proteinExistence type="inferred from homology"/>
<evidence type="ECO:0000259" key="10">
    <source>
        <dbReference type="PROSITE" id="PS51779"/>
    </source>
</evidence>
<keyword evidence="7 8" id="KW-0131">Cell cycle</keyword>
<evidence type="ECO:0000256" key="5">
    <source>
        <dbReference type="ARBA" id="ARBA00022989"/>
    </source>
</evidence>
<keyword evidence="12" id="KW-1185">Reference proteome</keyword>
<dbReference type="Pfam" id="PF03799">
    <property type="entry name" value="FtsQ_DivIB_C"/>
    <property type="match status" value="1"/>
</dbReference>
<dbReference type="RefSeq" id="WP_087615477.1">
    <property type="nucleotide sequence ID" value="NZ_JAFBEY010000002.1"/>
</dbReference>
<evidence type="ECO:0000256" key="2">
    <source>
        <dbReference type="ARBA" id="ARBA00022475"/>
    </source>
</evidence>
<evidence type="ECO:0000256" key="8">
    <source>
        <dbReference type="HAMAP-Rule" id="MF_00912"/>
    </source>
</evidence>
<reference evidence="11 12" key="1">
    <citation type="journal article" date="2017" name="Int. J. Syst. Evol. Microbiol.">
        <title>Solibacillus kalamii sp. nov., isolated from a high-efficiency particulate arrestance filter system used in the International Space Station.</title>
        <authorList>
            <person name="Checinska Sielaff A."/>
            <person name="Kumar R.M."/>
            <person name="Pal D."/>
            <person name="Mayilraj S."/>
            <person name="Venkateswaran K."/>
        </authorList>
    </citation>
    <scope>NUCLEOTIDE SEQUENCE [LARGE SCALE GENOMIC DNA]</scope>
    <source>
        <strain evidence="11 12">ISSFR-015</strain>
    </source>
</reference>
<dbReference type="Gene3D" id="3.40.50.10960">
    <property type="match status" value="1"/>
</dbReference>
<keyword evidence="4 8" id="KW-0812">Transmembrane</keyword>
<keyword evidence="5 8" id="KW-1133">Transmembrane helix</keyword>
<evidence type="ECO:0000256" key="6">
    <source>
        <dbReference type="ARBA" id="ARBA00023136"/>
    </source>
</evidence>
<dbReference type="InterPro" id="IPR005548">
    <property type="entry name" value="Cell_div_FtsQ/DivIB_C"/>
</dbReference>
<keyword evidence="6 8" id="KW-0472">Membrane</keyword>
<dbReference type="EMBL" id="NHNT01000001">
    <property type="protein sequence ID" value="OUZ40574.1"/>
    <property type="molecule type" value="Genomic_DNA"/>
</dbReference>
<dbReference type="GO" id="GO:0051301">
    <property type="term" value="P:cell division"/>
    <property type="evidence" value="ECO:0007669"/>
    <property type="project" value="UniProtKB-KW"/>
</dbReference>
<dbReference type="HAMAP" id="MF_00912">
    <property type="entry name" value="DivIB"/>
    <property type="match status" value="1"/>
</dbReference>
<feature type="domain" description="POTRA" evidence="10">
    <location>
        <begin position="48"/>
        <end position="116"/>
    </location>
</feature>
<dbReference type="InterPro" id="IPR026580">
    <property type="entry name" value="DivIB"/>
</dbReference>
<evidence type="ECO:0000256" key="9">
    <source>
        <dbReference type="SAM" id="MobiDB-lite"/>
    </source>
</evidence>
<dbReference type="InterPro" id="IPR034746">
    <property type="entry name" value="POTRA"/>
</dbReference>
<feature type="region of interest" description="Disordered" evidence="9">
    <location>
        <begin position="251"/>
        <end position="288"/>
    </location>
</feature>
<protein>
    <recommendedName>
        <fullName evidence="8">Cell division protein DivIB</fullName>
    </recommendedName>
</protein>
<comment type="subcellular location">
    <subcellularLocation>
        <location evidence="8">Cell membrane</location>
        <topology evidence="8">Single-pass type II membrane protein</topology>
    </subcellularLocation>
    <subcellularLocation>
        <location evidence="1">Membrane</location>
    </subcellularLocation>
    <text evidence="8">Localizes to the division septum.</text>
</comment>
<comment type="function">
    <text evidence="8">Cell division protein that may be involved in stabilizing or promoting the assembly of the division complex.</text>
</comment>
<accession>A0ABX3ZLJ2</accession>
<dbReference type="PROSITE" id="PS51779">
    <property type="entry name" value="POTRA"/>
    <property type="match status" value="1"/>
</dbReference>
<name>A0ABX3ZLJ2_9BACL</name>
<dbReference type="InterPro" id="IPR013685">
    <property type="entry name" value="POTRA_FtsQ_type"/>
</dbReference>
<evidence type="ECO:0000313" key="12">
    <source>
        <dbReference type="Proteomes" id="UP000196594"/>
    </source>
</evidence>
<feature type="compositionally biased region" description="Acidic residues" evidence="9">
    <location>
        <begin position="264"/>
        <end position="288"/>
    </location>
</feature>
<dbReference type="Proteomes" id="UP000196594">
    <property type="component" value="Unassembled WGS sequence"/>
</dbReference>
<evidence type="ECO:0000256" key="3">
    <source>
        <dbReference type="ARBA" id="ARBA00022618"/>
    </source>
</evidence>
<evidence type="ECO:0000256" key="1">
    <source>
        <dbReference type="ARBA" id="ARBA00004370"/>
    </source>
</evidence>
<evidence type="ECO:0000256" key="7">
    <source>
        <dbReference type="ARBA" id="ARBA00023306"/>
    </source>
</evidence>
<keyword evidence="2 8" id="KW-1003">Cell membrane</keyword>
<sequence>MEKVIDITERVPAMKKRRRRRTNFKFLALVTIFLFIIIILLYFQLPYSDIKKIDIKGAALKEDTYYIDQSNLKINDSLWGFKISEVEQAIAQHEWVKSVTVERKFLNEVQITVEEWQKVAYISQDGEFYPMLDNGIVFEESNEIVPIDAPIFRDFENEALRKKLLKELANLKPEVLSLISQINANPTEADPYSITLFMNDGYEVRADANTLAEKLNYYPSIIAQIESEDVSEKGIVDIEVGSYYRPFSDEYTLIKEDNEKTEEPAEETENADTDEGGQLEEQNEEEPE</sequence>
<feature type="compositionally biased region" description="Basic and acidic residues" evidence="9">
    <location>
        <begin position="252"/>
        <end position="263"/>
    </location>
</feature>
<dbReference type="Gene3D" id="3.10.20.310">
    <property type="entry name" value="membrane protein fhac"/>
    <property type="match status" value="1"/>
</dbReference>
<dbReference type="PANTHER" id="PTHR37820:SF1">
    <property type="entry name" value="CELL DIVISION PROTEIN FTSQ"/>
    <property type="match status" value="1"/>
</dbReference>
<evidence type="ECO:0000256" key="4">
    <source>
        <dbReference type="ARBA" id="ARBA00022692"/>
    </source>
</evidence>
<organism evidence="11 12">
    <name type="scientific">Solibacillus kalamii</name>
    <dbReference type="NCBI Taxonomy" id="1748298"/>
    <lineage>
        <taxon>Bacteria</taxon>
        <taxon>Bacillati</taxon>
        <taxon>Bacillota</taxon>
        <taxon>Bacilli</taxon>
        <taxon>Bacillales</taxon>
        <taxon>Caryophanaceae</taxon>
        <taxon>Solibacillus</taxon>
    </lineage>
</organism>
<feature type="transmembrane region" description="Helical" evidence="8">
    <location>
        <begin position="24"/>
        <end position="43"/>
    </location>
</feature>
<gene>
    <name evidence="8" type="primary">divIB</name>
    <name evidence="11" type="ORF">CBM15_01535</name>
</gene>
<comment type="similarity">
    <text evidence="8">Belongs to the FtsQ/DivIB family. DivIB subfamily.</text>
</comment>
<dbReference type="InterPro" id="IPR050487">
    <property type="entry name" value="FtsQ_DivIB"/>
</dbReference>
<comment type="caution">
    <text evidence="11">The sequence shown here is derived from an EMBL/GenBank/DDBJ whole genome shotgun (WGS) entry which is preliminary data.</text>
</comment>
<keyword evidence="3 8" id="KW-0132">Cell division</keyword>
<evidence type="ECO:0000313" key="11">
    <source>
        <dbReference type="EMBL" id="OUZ40574.1"/>
    </source>
</evidence>
<dbReference type="Pfam" id="PF08478">
    <property type="entry name" value="POTRA_1"/>
    <property type="match status" value="1"/>
</dbReference>
<dbReference type="PANTHER" id="PTHR37820">
    <property type="entry name" value="CELL DIVISION PROTEIN DIVIB"/>
    <property type="match status" value="1"/>
</dbReference>